<proteinExistence type="predicted"/>
<comment type="caution">
    <text evidence="1">The sequence shown here is derived from an EMBL/GenBank/DDBJ whole genome shotgun (WGS) entry which is preliminary data.</text>
</comment>
<organism evidence="1 2">
    <name type="scientific">Bacillus mycoides</name>
    <dbReference type="NCBI Taxonomy" id="1405"/>
    <lineage>
        <taxon>Bacteria</taxon>
        <taxon>Bacillati</taxon>
        <taxon>Bacillota</taxon>
        <taxon>Bacilli</taxon>
        <taxon>Bacillales</taxon>
        <taxon>Bacillaceae</taxon>
        <taxon>Bacillus</taxon>
        <taxon>Bacillus cereus group</taxon>
    </lineage>
</organism>
<dbReference type="PATRIC" id="fig|86662.25.peg.3646"/>
<name>A0A1E8B520_BACMY</name>
<evidence type="ECO:0000313" key="2">
    <source>
        <dbReference type="Proteomes" id="UP000175706"/>
    </source>
</evidence>
<dbReference type="RefSeq" id="WP_257209080.1">
    <property type="nucleotide sequence ID" value="NZ_LXLT01000054.1"/>
</dbReference>
<protein>
    <recommendedName>
        <fullName evidence="3">Phr family secreted Rap phosphatase inhibitor</fullName>
    </recommendedName>
</protein>
<dbReference type="EMBL" id="LXLT01000054">
    <property type="protein sequence ID" value="OFD75591.1"/>
    <property type="molecule type" value="Genomic_DNA"/>
</dbReference>
<evidence type="ECO:0008006" key="3">
    <source>
        <dbReference type="Google" id="ProtNLM"/>
    </source>
</evidence>
<reference evidence="1 2" key="1">
    <citation type="submission" date="2016-05" db="EMBL/GenBank/DDBJ databases">
        <title>Bacillus thuringiensis and Bacillus weihenstephanensis as novel biocontrol agents of wilt causing Verticillium species.</title>
        <authorList>
            <person name="Hollensteiner J."/>
            <person name="Wemheuer F."/>
            <person name="Harting R."/>
            <person name="Kolarzyk A."/>
            <person name="Diaz-Valerio S."/>
            <person name="Poehlein A."/>
            <person name="Brzuszkiewicz E."/>
            <person name="Nesemann K."/>
            <person name="Braus-Stromeyer S."/>
            <person name="Braus G."/>
            <person name="Daniel R."/>
            <person name="Liesegang H."/>
        </authorList>
    </citation>
    <scope>NUCLEOTIDE SEQUENCE [LARGE SCALE GENOMIC DNA]</scope>
    <source>
        <strain evidence="1 2">GOE8</strain>
    </source>
</reference>
<dbReference type="Proteomes" id="UP000175706">
    <property type="component" value="Unassembled WGS sequence"/>
</dbReference>
<sequence>MKKILLSLMGIITLLTLTTNVVNDTSSKNSEIQRVMLSEGDGGG</sequence>
<evidence type="ECO:0000313" key="1">
    <source>
        <dbReference type="EMBL" id="OFD75591.1"/>
    </source>
</evidence>
<gene>
    <name evidence="1" type="ORF">BWGOE8_35520</name>
</gene>
<dbReference type="AlphaFoldDB" id="A0A1E8B520"/>
<accession>A0A1E8B520</accession>